<reference evidence="7 8" key="1">
    <citation type="submission" date="2014-07" db="EMBL/GenBank/DDBJ databases">
        <title>Draft Genome Sequence of Gephyronic Acid Producer, Cystobacter violaceus Strain Cb vi76.</title>
        <authorList>
            <person name="Stevens D.C."/>
            <person name="Young J."/>
            <person name="Carmichael R."/>
            <person name="Tan J."/>
            <person name="Taylor R.E."/>
        </authorList>
    </citation>
    <scope>NUCLEOTIDE SEQUENCE [LARGE SCALE GENOMIC DNA]</scope>
    <source>
        <strain evidence="7 8">Cb vi76</strain>
    </source>
</reference>
<dbReference type="PANTHER" id="PTHR43289">
    <property type="entry name" value="MITOGEN-ACTIVATED PROTEIN KINASE KINASE KINASE 20-RELATED"/>
    <property type="match status" value="1"/>
</dbReference>
<evidence type="ECO:0000256" key="2">
    <source>
        <dbReference type="ARBA" id="ARBA00022741"/>
    </source>
</evidence>
<keyword evidence="7" id="KW-0723">Serine/threonine-protein kinase</keyword>
<dbReference type="CDD" id="cd14014">
    <property type="entry name" value="STKc_PknB_like"/>
    <property type="match status" value="1"/>
</dbReference>
<organism evidence="7 8">
    <name type="scientific">Archangium violaceum Cb vi76</name>
    <dbReference type="NCBI Taxonomy" id="1406225"/>
    <lineage>
        <taxon>Bacteria</taxon>
        <taxon>Pseudomonadati</taxon>
        <taxon>Myxococcota</taxon>
        <taxon>Myxococcia</taxon>
        <taxon>Myxococcales</taxon>
        <taxon>Cystobacterineae</taxon>
        <taxon>Archangiaceae</taxon>
        <taxon>Archangium</taxon>
    </lineage>
</organism>
<evidence type="ECO:0000256" key="1">
    <source>
        <dbReference type="ARBA" id="ARBA00022679"/>
    </source>
</evidence>
<evidence type="ECO:0000313" key="8">
    <source>
        <dbReference type="Proteomes" id="UP000028547"/>
    </source>
</evidence>
<evidence type="ECO:0000256" key="4">
    <source>
        <dbReference type="ARBA" id="ARBA00022840"/>
    </source>
</evidence>
<dbReference type="Gene3D" id="1.25.40.10">
    <property type="entry name" value="Tetratricopeptide repeat domain"/>
    <property type="match status" value="2"/>
</dbReference>
<dbReference type="EMBL" id="JPMI01000368">
    <property type="protein sequence ID" value="KFA87511.1"/>
    <property type="molecule type" value="Genomic_DNA"/>
</dbReference>
<dbReference type="InterPro" id="IPR041664">
    <property type="entry name" value="AAA_16"/>
</dbReference>
<dbReference type="PROSITE" id="PS50011">
    <property type="entry name" value="PROTEIN_KINASE_DOM"/>
    <property type="match status" value="1"/>
</dbReference>
<dbReference type="Gene3D" id="3.40.50.300">
    <property type="entry name" value="P-loop containing nucleotide triphosphate hydrolases"/>
    <property type="match status" value="1"/>
</dbReference>
<dbReference type="SUPFAM" id="SSF52540">
    <property type="entry name" value="P-loop containing nucleoside triphosphate hydrolases"/>
    <property type="match status" value="1"/>
</dbReference>
<gene>
    <name evidence="7" type="ORF">Q664_47320</name>
</gene>
<protein>
    <submittedName>
        <fullName evidence="7">Serine/threonine protein kinase</fullName>
    </submittedName>
</protein>
<feature type="binding site" evidence="5">
    <location>
        <position position="69"/>
    </location>
    <ligand>
        <name>ATP</name>
        <dbReference type="ChEBI" id="CHEBI:30616"/>
    </ligand>
</feature>
<dbReference type="AlphaFoldDB" id="A0A084SGC6"/>
<keyword evidence="3 7" id="KW-0418">Kinase</keyword>
<dbReference type="Pfam" id="PF00069">
    <property type="entry name" value="Pkinase"/>
    <property type="match status" value="1"/>
</dbReference>
<dbReference type="InterPro" id="IPR000719">
    <property type="entry name" value="Prot_kinase_dom"/>
</dbReference>
<dbReference type="InterPro" id="IPR017441">
    <property type="entry name" value="Protein_kinase_ATP_BS"/>
</dbReference>
<dbReference type="Pfam" id="PF13191">
    <property type="entry name" value="AAA_16"/>
    <property type="match status" value="1"/>
</dbReference>
<dbReference type="InterPro" id="IPR011009">
    <property type="entry name" value="Kinase-like_dom_sf"/>
</dbReference>
<dbReference type="InterPro" id="IPR019734">
    <property type="entry name" value="TPR_rpt"/>
</dbReference>
<dbReference type="PROSITE" id="PS00108">
    <property type="entry name" value="PROTEIN_KINASE_ST"/>
    <property type="match status" value="1"/>
</dbReference>
<evidence type="ECO:0000256" key="3">
    <source>
        <dbReference type="ARBA" id="ARBA00022777"/>
    </source>
</evidence>
<dbReference type="SMART" id="SM00028">
    <property type="entry name" value="TPR"/>
    <property type="match status" value="5"/>
</dbReference>
<name>A0A084SGC6_9BACT</name>
<evidence type="ECO:0000256" key="5">
    <source>
        <dbReference type="PROSITE-ProRule" id="PRU10141"/>
    </source>
</evidence>
<dbReference type="GO" id="GO:0005524">
    <property type="term" value="F:ATP binding"/>
    <property type="evidence" value="ECO:0007669"/>
    <property type="project" value="UniProtKB-UniRule"/>
</dbReference>
<evidence type="ECO:0000259" key="6">
    <source>
        <dbReference type="PROSITE" id="PS50011"/>
    </source>
</evidence>
<dbReference type="Gene3D" id="1.10.510.10">
    <property type="entry name" value="Transferase(Phosphotransferase) domain 1"/>
    <property type="match status" value="1"/>
</dbReference>
<dbReference type="SUPFAM" id="SSF48452">
    <property type="entry name" value="TPR-like"/>
    <property type="match status" value="2"/>
</dbReference>
<dbReference type="InterPro" id="IPR027417">
    <property type="entry name" value="P-loop_NTPase"/>
</dbReference>
<dbReference type="Gene3D" id="3.30.200.20">
    <property type="entry name" value="Phosphorylase Kinase, domain 1"/>
    <property type="match status" value="1"/>
</dbReference>
<keyword evidence="2 5" id="KW-0547">Nucleotide-binding</keyword>
<feature type="domain" description="Protein kinase" evidence="6">
    <location>
        <begin position="40"/>
        <end position="302"/>
    </location>
</feature>
<dbReference type="SUPFAM" id="SSF56112">
    <property type="entry name" value="Protein kinase-like (PK-like)"/>
    <property type="match status" value="1"/>
</dbReference>
<dbReference type="GO" id="GO:0004674">
    <property type="term" value="F:protein serine/threonine kinase activity"/>
    <property type="evidence" value="ECO:0007669"/>
    <property type="project" value="UniProtKB-KW"/>
</dbReference>
<accession>A0A084SGC6</accession>
<sequence length="1277" mass="136317">MRCPVCHRRLIPGAACPLHAERPRPSPEAEPLPLPQVPGFQLQALIGAGGFSRVFSARREEDGREVALKVALGPFSDRFAREAAALRRLGPPTVPELFSEGSAEGRSFLVLERLRGQPLSAWMAALPGSGAAPLSHVRDLLAGLCGALERVHASGLVHRDLKPENVFLREGGALSLLDFGLARFLDASDPGEPETAVSITRTGQRLGTAVYMAPEQCLESRDVDARTDLYALGVLLFELLTGSPPFTGGPDEVLHGHVTLRPPRASERGPVPPALDDVLLRCLAKDRAARFDSAAALLAAFDAACRSSPSAPAPAEEALAPARPQGVRQVALLGVRGELDVEHLAATLAPEGGLLARVHPGLYLAAFPEHPSAEAGLRAAARAARLLSAEPHTTTVLHLAELRVRPGATLTRMAGPALEQPESWWPGQGPGADTSLLATPEAAARLGEGATQPGPSGALLLSGDSSITRAPASAELPPLLGRDALLDTLLASAVRSFSGHGPGLSVLTGEPGHGKTRLLDALATRLESETGARVLRLAAPHPDAASADALLHALWAHCAPNTPLPTAPSGARRHALARAVAEALRRLVARKPLALLLDDAHQADPTTLDALEVATLAAPEVPLFVCAAGRPELLGLRPLLGERAGLPAQHVLPPLAPEASRALLLHLLRPAEFIPEPVLARLEQLTQGVPLSLVEVAGALRTSGALRATPGGEWYVAADELLHVSVTPLFERLATRALSVLPAAHQGLAQLCAVLGQELTVAQVDAAQRHLDPKEDTARVAGLDAGTGLARLERAGLLRAMGPERYAFRQPQLREALERALPAPWRRALHAAALRGLSGQGVAEQRRRARHAAACGAHEESFTAWFSLGEAARQAHRHVEAEQDYTHALSQLPEGDAARRARVLAGRGRVRYRTHRFREALADLSAARALAGPLGHTALEVDLLLEEATLLDWMEDAEGTAARTQEALEKAETLDDPRLSVRCSLARARQAWRQGDWARATRLLTATVESATLSRDTETRVIALMMQGTGLALAGEVDASAQAFDEGLALCRKEGDALHLAATLINRTFLWRLRGDLAGNERDLREAIAVARELGHAQVERWSVGQLAECLHWMGRSREALGLARRAHELGVRFFGEHPVAVDAVLLARVYAALEDMKEARGMLDWLSTHCRPESTPPNTLALWRLVELRVREAEAGTRDATAWKVLAEESQPNTSGDELTEVLYQATLSALRAGGRDEAREWLARAESTAAASPLWHSRLEGLRVAWESTPAAPDP</sequence>
<dbReference type="PROSITE" id="PS00107">
    <property type="entry name" value="PROTEIN_KINASE_ATP"/>
    <property type="match status" value="1"/>
</dbReference>
<keyword evidence="1" id="KW-0808">Transferase</keyword>
<proteinExistence type="predicted"/>
<comment type="caution">
    <text evidence="7">The sequence shown here is derived from an EMBL/GenBank/DDBJ whole genome shotgun (WGS) entry which is preliminary data.</text>
</comment>
<dbReference type="RefSeq" id="WP_043412096.1">
    <property type="nucleotide sequence ID" value="NZ_JPMI01000368.1"/>
</dbReference>
<keyword evidence="4 5" id="KW-0067">ATP-binding</keyword>
<dbReference type="InterPro" id="IPR008271">
    <property type="entry name" value="Ser/Thr_kinase_AS"/>
</dbReference>
<evidence type="ECO:0000313" key="7">
    <source>
        <dbReference type="EMBL" id="KFA87511.1"/>
    </source>
</evidence>
<dbReference type="InterPro" id="IPR011990">
    <property type="entry name" value="TPR-like_helical_dom_sf"/>
</dbReference>
<dbReference type="Proteomes" id="UP000028547">
    <property type="component" value="Unassembled WGS sequence"/>
</dbReference>
<dbReference type="PANTHER" id="PTHR43289:SF6">
    <property type="entry name" value="SERINE_THREONINE-PROTEIN KINASE NEKL-3"/>
    <property type="match status" value="1"/>
</dbReference>
<dbReference type="SMART" id="SM00220">
    <property type="entry name" value="S_TKc"/>
    <property type="match status" value="1"/>
</dbReference>